<accession>A0A8X6SNV5</accession>
<reference evidence="1" key="1">
    <citation type="submission" date="2020-08" db="EMBL/GenBank/DDBJ databases">
        <title>Multicomponent nature underlies the extraordinary mechanical properties of spider dragline silk.</title>
        <authorList>
            <person name="Kono N."/>
            <person name="Nakamura H."/>
            <person name="Mori M."/>
            <person name="Yoshida Y."/>
            <person name="Ohtoshi R."/>
            <person name="Malay A.D."/>
            <person name="Moran D.A.P."/>
            <person name="Tomita M."/>
            <person name="Numata K."/>
            <person name="Arakawa K."/>
        </authorList>
    </citation>
    <scope>NUCLEOTIDE SEQUENCE</scope>
</reference>
<sequence>MRLFRWNNMPDMAYINDSATGNGMATTDVCHWSDIKLSMMSTRYVLSKYNFTLNQEVWCKTGMASHYMSWQMALPCKSPYPSNTPITR</sequence>
<dbReference type="Proteomes" id="UP000887159">
    <property type="component" value="Unassembled WGS sequence"/>
</dbReference>
<dbReference type="EMBL" id="BMAU01021335">
    <property type="protein sequence ID" value="GFY15586.1"/>
    <property type="molecule type" value="Genomic_DNA"/>
</dbReference>
<proteinExistence type="predicted"/>
<protein>
    <submittedName>
        <fullName evidence="1">Uncharacterized protein</fullName>
    </submittedName>
</protein>
<comment type="caution">
    <text evidence="1">The sequence shown here is derived from an EMBL/GenBank/DDBJ whole genome shotgun (WGS) entry which is preliminary data.</text>
</comment>
<dbReference type="AlphaFoldDB" id="A0A8X6SNV5"/>
<organism evidence="1 2">
    <name type="scientific">Trichonephila clavipes</name>
    <name type="common">Golden silk orbweaver</name>
    <name type="synonym">Nephila clavipes</name>
    <dbReference type="NCBI Taxonomy" id="2585209"/>
    <lineage>
        <taxon>Eukaryota</taxon>
        <taxon>Metazoa</taxon>
        <taxon>Ecdysozoa</taxon>
        <taxon>Arthropoda</taxon>
        <taxon>Chelicerata</taxon>
        <taxon>Arachnida</taxon>
        <taxon>Araneae</taxon>
        <taxon>Araneomorphae</taxon>
        <taxon>Entelegynae</taxon>
        <taxon>Araneoidea</taxon>
        <taxon>Nephilidae</taxon>
        <taxon>Trichonephila</taxon>
    </lineage>
</organism>
<evidence type="ECO:0000313" key="1">
    <source>
        <dbReference type="EMBL" id="GFY15586.1"/>
    </source>
</evidence>
<evidence type="ECO:0000313" key="2">
    <source>
        <dbReference type="Proteomes" id="UP000887159"/>
    </source>
</evidence>
<gene>
    <name evidence="1" type="ORF">TNCV_1282341</name>
</gene>
<name>A0A8X6SNV5_TRICX</name>
<keyword evidence="2" id="KW-1185">Reference proteome</keyword>